<name>A0AAQ4DK43_AMBAM</name>
<keyword evidence="3" id="KW-1185">Reference proteome</keyword>
<gene>
    <name evidence="2" type="ORF">V5799_025900</name>
</gene>
<reference evidence="2 3" key="1">
    <citation type="journal article" date="2023" name="Arcadia Sci">
        <title>De novo assembly of a long-read Amblyomma americanum tick genome.</title>
        <authorList>
            <person name="Chou S."/>
            <person name="Poskanzer K.E."/>
            <person name="Rollins M."/>
            <person name="Thuy-Boun P.S."/>
        </authorList>
    </citation>
    <scope>NUCLEOTIDE SEQUENCE [LARGE SCALE GENOMIC DNA]</scope>
    <source>
        <strain evidence="2">F_SG_1</strain>
        <tissue evidence="2">Salivary glands</tissue>
    </source>
</reference>
<dbReference type="Proteomes" id="UP001321473">
    <property type="component" value="Unassembled WGS sequence"/>
</dbReference>
<evidence type="ECO:0000313" key="2">
    <source>
        <dbReference type="EMBL" id="KAK8762833.1"/>
    </source>
</evidence>
<accession>A0AAQ4DK43</accession>
<evidence type="ECO:0000313" key="3">
    <source>
        <dbReference type="Proteomes" id="UP001321473"/>
    </source>
</evidence>
<protein>
    <submittedName>
        <fullName evidence="2">Uncharacterized protein</fullName>
    </submittedName>
</protein>
<evidence type="ECO:0000256" key="1">
    <source>
        <dbReference type="SAM" id="MobiDB-lite"/>
    </source>
</evidence>
<feature type="region of interest" description="Disordered" evidence="1">
    <location>
        <begin position="49"/>
        <end position="80"/>
    </location>
</feature>
<dbReference type="AlphaFoldDB" id="A0AAQ4DK43"/>
<comment type="caution">
    <text evidence="2">The sequence shown here is derived from an EMBL/GenBank/DDBJ whole genome shotgun (WGS) entry which is preliminary data.</text>
</comment>
<dbReference type="EMBL" id="JARKHS020029742">
    <property type="protein sequence ID" value="KAK8762833.1"/>
    <property type="molecule type" value="Genomic_DNA"/>
</dbReference>
<proteinExistence type="predicted"/>
<organism evidence="2 3">
    <name type="scientific">Amblyomma americanum</name>
    <name type="common">Lone star tick</name>
    <dbReference type="NCBI Taxonomy" id="6943"/>
    <lineage>
        <taxon>Eukaryota</taxon>
        <taxon>Metazoa</taxon>
        <taxon>Ecdysozoa</taxon>
        <taxon>Arthropoda</taxon>
        <taxon>Chelicerata</taxon>
        <taxon>Arachnida</taxon>
        <taxon>Acari</taxon>
        <taxon>Parasitiformes</taxon>
        <taxon>Ixodida</taxon>
        <taxon>Ixodoidea</taxon>
        <taxon>Ixodidae</taxon>
        <taxon>Amblyomminae</taxon>
        <taxon>Amblyomma</taxon>
    </lineage>
</organism>
<sequence>MRPARFVTLETAAMKCPTAVRLFFSNKEVDDYNTMVAEACGQKVVNQAGHAVTGHRSRREEEQALEEAEEVGRNERLSGP</sequence>
<feature type="compositionally biased region" description="Basic and acidic residues" evidence="1">
    <location>
        <begin position="70"/>
        <end position="80"/>
    </location>
</feature>